<feature type="domain" description="C2H2-type" evidence="7">
    <location>
        <begin position="709"/>
        <end position="738"/>
    </location>
</feature>
<dbReference type="Proteomes" id="UP001342314">
    <property type="component" value="Unassembled WGS sequence"/>
</dbReference>
<dbReference type="GO" id="GO:0008270">
    <property type="term" value="F:zinc ion binding"/>
    <property type="evidence" value="ECO:0007669"/>
    <property type="project" value="UniProtKB-KW"/>
</dbReference>
<feature type="region of interest" description="Disordered" evidence="6">
    <location>
        <begin position="63"/>
        <end position="87"/>
    </location>
</feature>
<organism evidence="8 9">
    <name type="scientific">Rhodotorula paludigena</name>
    <dbReference type="NCBI Taxonomy" id="86838"/>
    <lineage>
        <taxon>Eukaryota</taxon>
        <taxon>Fungi</taxon>
        <taxon>Dikarya</taxon>
        <taxon>Basidiomycota</taxon>
        <taxon>Pucciniomycotina</taxon>
        <taxon>Microbotryomycetes</taxon>
        <taxon>Sporidiobolales</taxon>
        <taxon>Sporidiobolaceae</taxon>
        <taxon>Rhodotorula</taxon>
    </lineage>
</organism>
<dbReference type="GO" id="GO:0005667">
    <property type="term" value="C:transcription regulator complex"/>
    <property type="evidence" value="ECO:0007669"/>
    <property type="project" value="TreeGrafter"/>
</dbReference>
<keyword evidence="3 5" id="KW-0863">Zinc-finger</keyword>
<accession>A0AAV5GUI5</accession>
<feature type="compositionally biased region" description="Low complexity" evidence="6">
    <location>
        <begin position="555"/>
        <end position="564"/>
    </location>
</feature>
<keyword evidence="2" id="KW-0677">Repeat</keyword>
<evidence type="ECO:0000313" key="8">
    <source>
        <dbReference type="EMBL" id="GJN93913.1"/>
    </source>
</evidence>
<sequence>MATTSYTLPPPNTPRATYGGAQHYAEVQHYVSEEPYEVYGQDYTCIDFAVAPTYSSADYSALPTPPRSTYRPPASASSWHDAPSSRPRYMHDLPAPRPVYPVAEEPTMLDSAFEPVAYDPSMSAPSTAEATYSGDDGFAYSVTRDTPIAPSYSTSPTTDFSASFAPVSSRSAPRGRGVRASTWTCTLCGWAAATAEQYDFHLKAHDGDCLFQCHLDECGATFGLAEELVLHAKGHQQSQALKPKRSWDEVQYVEAPASATQLWTPEQPSKRVCVEPITPVTPAHMQRVTHRRMSLQQQEQRRPSTACVGSSSSGSSDLSQGLAYGNGSPRLARAGRSSSYDPTTRPLRASASRSSLGQSEPYTATFGASEARQPPSTPKPLSVYTLPASPAISQHATPHQPRTRSPPRYQEPSPQFAYRPLSRLASPVNIPSSAPINQGAFEPYPDVASSDMIVSYSLPQAPQLQTPARGRTIHSRRLEQQQPPYAYGDYEPAHVYVHAPAQQSTPTSQYYYTTPTRATYANAPPTVDYGYAAYPDEAAQQAHPRSYGSAPALVPIPSESAASPARRRSSGNSTVGSIASNQSEYTTAQAVLVSAASMNRLLSRLPAPSGSPHVQQPQPYAPHAATQSRSPHAPARFVLSDDDGPNVSAIHPRYRQPPPVAPAPPPLSPTSPPKPVKMHHCEIDGCGKAFKRFEHLKRHERTHTLEKPFCCDIEGCGRWFSRSDNLAQHRKTHERNGKTARATAAALRAAGMDVFVPATPAAPSRPVRAARKKAQKVAQEADFEPQVVLEEEEMDDEAEGQAHFEVQDLQVDG</sequence>
<dbReference type="Pfam" id="PF00096">
    <property type="entry name" value="zf-C2H2"/>
    <property type="match status" value="1"/>
</dbReference>
<evidence type="ECO:0000256" key="6">
    <source>
        <dbReference type="SAM" id="MobiDB-lite"/>
    </source>
</evidence>
<dbReference type="SMART" id="SM00355">
    <property type="entry name" value="ZnF_C2H2"/>
    <property type="match status" value="4"/>
</dbReference>
<name>A0AAV5GUI5_9BASI</name>
<dbReference type="PROSITE" id="PS50157">
    <property type="entry name" value="ZINC_FINGER_C2H2_2"/>
    <property type="match status" value="3"/>
</dbReference>
<feature type="domain" description="C2H2-type" evidence="7">
    <location>
        <begin position="211"/>
        <end position="240"/>
    </location>
</feature>
<proteinExistence type="predicted"/>
<feature type="region of interest" description="Disordered" evidence="6">
    <location>
        <begin position="283"/>
        <end position="414"/>
    </location>
</feature>
<reference evidence="8 9" key="1">
    <citation type="submission" date="2021-12" db="EMBL/GenBank/DDBJ databases">
        <title>High titer production of polyol ester of fatty acids by Rhodotorula paludigena BS15 towards product separation-free biomass refinery.</title>
        <authorList>
            <person name="Mano J."/>
            <person name="Ono H."/>
            <person name="Tanaka T."/>
            <person name="Naito K."/>
            <person name="Sushida H."/>
            <person name="Ike M."/>
            <person name="Tokuyasu K."/>
            <person name="Kitaoka M."/>
        </authorList>
    </citation>
    <scope>NUCLEOTIDE SEQUENCE [LARGE SCALE GENOMIC DNA]</scope>
    <source>
        <strain evidence="8 9">BS15</strain>
    </source>
</reference>
<feature type="compositionally biased region" description="Low complexity" evidence="6">
    <location>
        <begin position="347"/>
        <end position="356"/>
    </location>
</feature>
<comment type="caution">
    <text evidence="8">The sequence shown here is derived from an EMBL/GenBank/DDBJ whole genome shotgun (WGS) entry which is preliminary data.</text>
</comment>
<dbReference type="FunFam" id="3.30.160.60:FF:000446">
    <property type="entry name" value="Zinc finger protein"/>
    <property type="match status" value="1"/>
</dbReference>
<dbReference type="GO" id="GO:0031519">
    <property type="term" value="C:PcG protein complex"/>
    <property type="evidence" value="ECO:0007669"/>
    <property type="project" value="TreeGrafter"/>
</dbReference>
<feature type="compositionally biased region" description="Pro residues" evidence="6">
    <location>
        <begin position="655"/>
        <end position="675"/>
    </location>
</feature>
<keyword evidence="1" id="KW-0479">Metal-binding</keyword>
<dbReference type="PANTHER" id="PTHR14003:SF19">
    <property type="entry name" value="YY2 TRANSCRIPTION FACTOR"/>
    <property type="match status" value="1"/>
</dbReference>
<dbReference type="PROSITE" id="PS00028">
    <property type="entry name" value="ZINC_FINGER_C2H2_1"/>
    <property type="match status" value="3"/>
</dbReference>
<evidence type="ECO:0000259" key="7">
    <source>
        <dbReference type="PROSITE" id="PS50157"/>
    </source>
</evidence>
<gene>
    <name evidence="8" type="ORF">Rhopal_006972-T1</name>
</gene>
<dbReference type="InterPro" id="IPR013087">
    <property type="entry name" value="Znf_C2H2_type"/>
</dbReference>
<evidence type="ECO:0000313" key="9">
    <source>
        <dbReference type="Proteomes" id="UP001342314"/>
    </source>
</evidence>
<evidence type="ECO:0000256" key="2">
    <source>
        <dbReference type="ARBA" id="ARBA00022737"/>
    </source>
</evidence>
<evidence type="ECO:0000256" key="4">
    <source>
        <dbReference type="ARBA" id="ARBA00022833"/>
    </source>
</evidence>
<dbReference type="AlphaFoldDB" id="A0AAV5GUI5"/>
<keyword evidence="9" id="KW-1185">Reference proteome</keyword>
<dbReference type="GO" id="GO:0000981">
    <property type="term" value="F:DNA-binding transcription factor activity, RNA polymerase II-specific"/>
    <property type="evidence" value="ECO:0007669"/>
    <property type="project" value="TreeGrafter"/>
</dbReference>
<feature type="compositionally biased region" description="Acidic residues" evidence="6">
    <location>
        <begin position="789"/>
        <end position="799"/>
    </location>
</feature>
<dbReference type="Gene3D" id="3.30.160.60">
    <property type="entry name" value="Classic Zinc Finger"/>
    <property type="match status" value="3"/>
</dbReference>
<dbReference type="PANTHER" id="PTHR14003">
    <property type="entry name" value="TRANSCRIPTIONAL REPRESSOR PROTEIN YY"/>
    <property type="match status" value="1"/>
</dbReference>
<evidence type="ECO:0000256" key="1">
    <source>
        <dbReference type="ARBA" id="ARBA00022723"/>
    </source>
</evidence>
<feature type="region of interest" description="Disordered" evidence="6">
    <location>
        <begin position="766"/>
        <end position="813"/>
    </location>
</feature>
<dbReference type="SUPFAM" id="SSF57667">
    <property type="entry name" value="beta-beta-alpha zinc fingers"/>
    <property type="match status" value="2"/>
</dbReference>
<feature type="region of interest" description="Disordered" evidence="6">
    <location>
        <begin position="540"/>
        <end position="578"/>
    </location>
</feature>
<evidence type="ECO:0000256" key="5">
    <source>
        <dbReference type="PROSITE-ProRule" id="PRU00042"/>
    </source>
</evidence>
<keyword evidence="4" id="KW-0862">Zinc</keyword>
<dbReference type="GO" id="GO:0000978">
    <property type="term" value="F:RNA polymerase II cis-regulatory region sequence-specific DNA binding"/>
    <property type="evidence" value="ECO:0007669"/>
    <property type="project" value="TreeGrafter"/>
</dbReference>
<feature type="domain" description="C2H2-type" evidence="7">
    <location>
        <begin position="679"/>
        <end position="708"/>
    </location>
</feature>
<evidence type="ECO:0000256" key="3">
    <source>
        <dbReference type="ARBA" id="ARBA00022771"/>
    </source>
</evidence>
<dbReference type="EMBL" id="BQKY01000015">
    <property type="protein sequence ID" value="GJN93913.1"/>
    <property type="molecule type" value="Genomic_DNA"/>
</dbReference>
<feature type="region of interest" description="Disordered" evidence="6">
    <location>
        <begin position="603"/>
        <end position="676"/>
    </location>
</feature>
<protein>
    <recommendedName>
        <fullName evidence="7">C2H2-type domain-containing protein</fullName>
    </recommendedName>
</protein>
<dbReference type="GO" id="GO:0000785">
    <property type="term" value="C:chromatin"/>
    <property type="evidence" value="ECO:0007669"/>
    <property type="project" value="TreeGrafter"/>
</dbReference>
<dbReference type="InterPro" id="IPR036236">
    <property type="entry name" value="Znf_C2H2_sf"/>
</dbReference>